<dbReference type="Pfam" id="PF00134">
    <property type="entry name" value="Cyclin_N"/>
    <property type="match status" value="1"/>
</dbReference>
<evidence type="ECO:0000313" key="10">
    <source>
        <dbReference type="Proteomes" id="UP000585474"/>
    </source>
</evidence>
<dbReference type="InterPro" id="IPR013763">
    <property type="entry name" value="Cyclin-like_dom"/>
</dbReference>
<dbReference type="AlphaFoldDB" id="A0A7J0G466"/>
<reference evidence="9 10" key="1">
    <citation type="submission" date="2019-07" db="EMBL/GenBank/DDBJ databases">
        <title>De Novo Assembly of kiwifruit Actinidia rufa.</title>
        <authorList>
            <person name="Sugita-Konishi S."/>
            <person name="Sato K."/>
            <person name="Mori E."/>
            <person name="Abe Y."/>
            <person name="Kisaki G."/>
            <person name="Hamano K."/>
            <person name="Suezawa K."/>
            <person name="Otani M."/>
            <person name="Fukuda T."/>
            <person name="Manabe T."/>
            <person name="Gomi K."/>
            <person name="Tabuchi M."/>
            <person name="Akimitsu K."/>
            <person name="Kataoka I."/>
        </authorList>
    </citation>
    <scope>NUCLEOTIDE SEQUENCE [LARGE SCALE GENOMIC DNA]</scope>
    <source>
        <strain evidence="10">cv. Fuchu</strain>
    </source>
</reference>
<keyword evidence="3 5" id="KW-0195">Cyclin</keyword>
<dbReference type="PANTHER" id="PTHR10177">
    <property type="entry name" value="CYCLINS"/>
    <property type="match status" value="1"/>
</dbReference>
<dbReference type="Proteomes" id="UP000585474">
    <property type="component" value="Unassembled WGS sequence"/>
</dbReference>
<feature type="domain" description="Cyclin C-terminal" evidence="8">
    <location>
        <begin position="111"/>
        <end position="226"/>
    </location>
</feature>
<dbReference type="SMART" id="SM01332">
    <property type="entry name" value="Cyclin_C"/>
    <property type="match status" value="1"/>
</dbReference>
<comment type="caution">
    <text evidence="9">The sequence shown here is derived from an EMBL/GenBank/DDBJ whole genome shotgun (WGS) entry which is preliminary data.</text>
</comment>
<keyword evidence="10" id="KW-1185">Reference proteome</keyword>
<dbReference type="GO" id="GO:0051301">
    <property type="term" value="P:cell division"/>
    <property type="evidence" value="ECO:0007669"/>
    <property type="project" value="UniProtKB-KW"/>
</dbReference>
<evidence type="ECO:0000313" key="9">
    <source>
        <dbReference type="EMBL" id="GFZ05580.1"/>
    </source>
</evidence>
<accession>A0A7J0G466</accession>
<keyword evidence="2" id="KW-0132">Cell division</keyword>
<dbReference type="SMART" id="SM00385">
    <property type="entry name" value="CYCLIN"/>
    <property type="match status" value="1"/>
</dbReference>
<keyword evidence="6" id="KW-0472">Membrane</keyword>
<sequence length="348" mass="39334">MASRNFDISVRGEALSLISRFSCHFDPFLPYLAVNYLDRFLSNQGIPLAKPWVVKLLAISCVSLALKMRETECSVSDIQEQNNGGFIFDTCTIQRMEVLILGALQWRMRSITPFSFINFFISLFKFKDPPLIQALKARASEIIFKAQNDVNLLEFRPSIITASASLSASHELFPLQFPCFRKSISSCSYVNEDELFRCCKVIQETAMNGYESVLEGVSSSNTPVHVLDLDCPSSSSDSEKKPNDTATVRVQREIIKRRKNGGFKNDSSFQRSQTTSVVLSPPEEGKCYVNNHCAHKMHTHERERHNKIPHTSGGSHTKVYFLLYLSLSWGVHFMCTMVVHIAFPPEEG</sequence>
<dbReference type="InterPro" id="IPR006671">
    <property type="entry name" value="Cyclin_N"/>
</dbReference>
<dbReference type="OrthoDB" id="306099at2759"/>
<evidence type="ECO:0000256" key="2">
    <source>
        <dbReference type="ARBA" id="ARBA00022618"/>
    </source>
</evidence>
<dbReference type="EMBL" id="BJWL01000017">
    <property type="protein sequence ID" value="GFZ05580.1"/>
    <property type="molecule type" value="Genomic_DNA"/>
</dbReference>
<evidence type="ECO:0000259" key="7">
    <source>
        <dbReference type="SMART" id="SM00385"/>
    </source>
</evidence>
<dbReference type="FunFam" id="1.10.472.10:FF:000060">
    <property type="entry name" value="D6-type cyclin"/>
    <property type="match status" value="1"/>
</dbReference>
<name>A0A7J0G466_9ERIC</name>
<evidence type="ECO:0000256" key="1">
    <source>
        <dbReference type="ARBA" id="ARBA00009065"/>
    </source>
</evidence>
<evidence type="ECO:0000256" key="6">
    <source>
        <dbReference type="SAM" id="Phobius"/>
    </source>
</evidence>
<dbReference type="InterPro" id="IPR039361">
    <property type="entry name" value="Cyclin"/>
</dbReference>
<gene>
    <name evidence="9" type="ORF">Acr_17g0011520</name>
</gene>
<keyword evidence="4" id="KW-0131">Cell cycle</keyword>
<dbReference type="FunFam" id="1.10.472.10:FF:000040">
    <property type="entry name" value="D6-type cyclin"/>
    <property type="match status" value="1"/>
</dbReference>
<keyword evidence="6" id="KW-1133">Transmembrane helix</keyword>
<evidence type="ECO:0000256" key="4">
    <source>
        <dbReference type="ARBA" id="ARBA00023306"/>
    </source>
</evidence>
<comment type="similarity">
    <text evidence="1">Belongs to the cyclin family. Cyclin D subfamily.</text>
</comment>
<dbReference type="CDD" id="cd20544">
    <property type="entry name" value="CYCLIN_AtCycD-like_rpt2"/>
    <property type="match status" value="1"/>
</dbReference>
<keyword evidence="6" id="KW-0812">Transmembrane</keyword>
<dbReference type="InterPro" id="IPR036915">
    <property type="entry name" value="Cyclin-like_sf"/>
</dbReference>
<dbReference type="InterPro" id="IPR004367">
    <property type="entry name" value="Cyclin_C-dom"/>
</dbReference>
<evidence type="ECO:0000256" key="5">
    <source>
        <dbReference type="RuleBase" id="RU000383"/>
    </source>
</evidence>
<protein>
    <submittedName>
        <fullName evidence="9">Cyclin D61</fullName>
    </submittedName>
</protein>
<proteinExistence type="inferred from homology"/>
<feature type="transmembrane region" description="Helical" evidence="6">
    <location>
        <begin position="319"/>
        <end position="343"/>
    </location>
</feature>
<evidence type="ECO:0000259" key="8">
    <source>
        <dbReference type="SMART" id="SM01332"/>
    </source>
</evidence>
<dbReference type="SUPFAM" id="SSF47954">
    <property type="entry name" value="Cyclin-like"/>
    <property type="match status" value="2"/>
</dbReference>
<dbReference type="Gene3D" id="1.10.472.10">
    <property type="entry name" value="Cyclin-like"/>
    <property type="match status" value="2"/>
</dbReference>
<feature type="domain" description="Cyclin-like" evidence="7">
    <location>
        <begin position="16"/>
        <end position="102"/>
    </location>
</feature>
<organism evidence="9 10">
    <name type="scientific">Actinidia rufa</name>
    <dbReference type="NCBI Taxonomy" id="165716"/>
    <lineage>
        <taxon>Eukaryota</taxon>
        <taxon>Viridiplantae</taxon>
        <taxon>Streptophyta</taxon>
        <taxon>Embryophyta</taxon>
        <taxon>Tracheophyta</taxon>
        <taxon>Spermatophyta</taxon>
        <taxon>Magnoliopsida</taxon>
        <taxon>eudicotyledons</taxon>
        <taxon>Gunneridae</taxon>
        <taxon>Pentapetalae</taxon>
        <taxon>asterids</taxon>
        <taxon>Ericales</taxon>
        <taxon>Actinidiaceae</taxon>
        <taxon>Actinidia</taxon>
    </lineage>
</organism>
<dbReference type="Pfam" id="PF02984">
    <property type="entry name" value="Cyclin_C"/>
    <property type="match status" value="1"/>
</dbReference>
<evidence type="ECO:0000256" key="3">
    <source>
        <dbReference type="ARBA" id="ARBA00023127"/>
    </source>
</evidence>